<dbReference type="CDD" id="cd14826">
    <property type="entry name" value="SR_alpha_SRX"/>
    <property type="match status" value="1"/>
</dbReference>
<name>A0ABR4FUB8_9EURO</name>
<dbReference type="Gene3D" id="3.40.50.300">
    <property type="entry name" value="P-loop containing nucleotide triphosphate hydrolases"/>
    <property type="match status" value="1"/>
</dbReference>
<comment type="caution">
    <text evidence="10">The sequence shown here is derived from an EMBL/GenBank/DDBJ whole genome shotgun (WGS) entry which is preliminary data.</text>
</comment>
<feature type="region of interest" description="Disordered" evidence="8">
    <location>
        <begin position="269"/>
        <end position="288"/>
    </location>
</feature>
<dbReference type="InterPro" id="IPR042101">
    <property type="entry name" value="SRP54_N_sf"/>
</dbReference>
<dbReference type="SMART" id="SM00963">
    <property type="entry name" value="SRP54_N"/>
    <property type="match status" value="1"/>
</dbReference>
<evidence type="ECO:0000256" key="6">
    <source>
        <dbReference type="ARBA" id="ARBA00023136"/>
    </source>
</evidence>
<accession>A0ABR4FUB8</accession>
<reference evidence="10 11" key="1">
    <citation type="submission" date="2024-07" db="EMBL/GenBank/DDBJ databases">
        <title>Section-level genome sequencing and comparative genomics of Aspergillus sections Usti and Cavernicolus.</title>
        <authorList>
            <consortium name="Lawrence Berkeley National Laboratory"/>
            <person name="Nybo J.L."/>
            <person name="Vesth T.C."/>
            <person name="Theobald S."/>
            <person name="Frisvad J.C."/>
            <person name="Larsen T.O."/>
            <person name="Kjaerboelling I."/>
            <person name="Rothschild-Mancinelli K."/>
            <person name="Lyhne E.K."/>
            <person name="Kogle M.E."/>
            <person name="Barry K."/>
            <person name="Clum A."/>
            <person name="Na H."/>
            <person name="Ledsgaard L."/>
            <person name="Lin J."/>
            <person name="Lipzen A."/>
            <person name="Kuo A."/>
            <person name="Riley R."/>
            <person name="Mondo S."/>
            <person name="Labutti K."/>
            <person name="Haridas S."/>
            <person name="Pangalinan J."/>
            <person name="Salamov A.A."/>
            <person name="Simmons B.A."/>
            <person name="Magnuson J.K."/>
            <person name="Chen J."/>
            <person name="Drula E."/>
            <person name="Henrissat B."/>
            <person name="Wiebenga A."/>
            <person name="Lubbers R.J."/>
            <person name="Gomes A.C."/>
            <person name="Makela M.R."/>
            <person name="Stajich J."/>
            <person name="Grigoriev I.V."/>
            <person name="Mortensen U.H."/>
            <person name="De Vries R.P."/>
            <person name="Baker S.E."/>
            <person name="Andersen M.R."/>
        </authorList>
    </citation>
    <scope>NUCLEOTIDE SEQUENCE [LARGE SCALE GENOMIC DNA]</scope>
    <source>
        <strain evidence="10 11">CBS 209.92</strain>
    </source>
</reference>
<dbReference type="InterPro" id="IPR007222">
    <property type="entry name" value="Sig_recog_particle_rcpt_asu_N"/>
</dbReference>
<keyword evidence="6" id="KW-0472">Membrane</keyword>
<comment type="subcellular location">
    <subcellularLocation>
        <location evidence="1">Endoplasmic reticulum membrane</location>
        <topology evidence="1">Peripheral membrane protein</topology>
        <orientation evidence="1">Cytoplasmic side</orientation>
    </subcellularLocation>
</comment>
<evidence type="ECO:0000256" key="3">
    <source>
        <dbReference type="ARBA" id="ARBA00022741"/>
    </source>
</evidence>
<evidence type="ECO:0000256" key="5">
    <source>
        <dbReference type="ARBA" id="ARBA00023134"/>
    </source>
</evidence>
<dbReference type="InterPro" id="IPR011012">
    <property type="entry name" value="Longin-like_dom_sf"/>
</dbReference>
<dbReference type="InterPro" id="IPR013822">
    <property type="entry name" value="Signal_recog_particl_SRP54_hlx"/>
</dbReference>
<protein>
    <submittedName>
        <fullName evidence="10">Signal recognition particle, alpha subunit, N-terminal-domain-containing protein</fullName>
    </submittedName>
</protein>
<feature type="domain" description="SRP54-type proteins GTP-binding" evidence="9">
    <location>
        <begin position="622"/>
        <end position="635"/>
    </location>
</feature>
<dbReference type="InterPro" id="IPR000897">
    <property type="entry name" value="SRP54_GTPase_dom"/>
</dbReference>
<dbReference type="SUPFAM" id="SSF47364">
    <property type="entry name" value="Domain of the SRP/SRP receptor G-proteins"/>
    <property type="match status" value="1"/>
</dbReference>
<sequence length="649" mass="69767">MLEAFEILTTSGVVLWSKSYASVGSHVVNSLINDVFIEEKAQLQSTATGASPIFKKEKYTLKWRRSKDFNLIFVAVYQSLLHLGWIDKLLDNISTIFIDIYKNELKSERARIVQYPFDKYFDQQVRELEDNATAGLVSSEAAGDAEARKDPLASSDNGGPPPPPVPGLLKAQSQAALGAVTSDEGSPPQTPEISRTSTPTSSHIITGKAGPGGRASRRARKAANASATASSGDEKSRKGKNPKGGKKGRKWDADGFADEDDGTVLDYSAPAGSEETSAPAVEAVSEDSWGRRTGKGQFVLKDLGDEVHSILENADSEKAKSSTPSGLVGSGFSAIGGLLRNIVGGKVLTEADLEKPLKAMEDHLLKKNIAREAAVRLCEGVKQELVGKKTGNFQSVDASLKAATESSLRKILTPTSSLDLLHEIDTVTNPKSKQATSRPYVISIVGVNGVGKSTNLGKICYFLLQNNYRVLIAACDTFRSGAVEQLRVHARNLKELAARESVGEVELYEKGYGKDAANVAKDAVEYGAANKFDVVLIDTAGRRHNDQRLMSSLEKFAKFARPDKIFMVGEALVGTDSVMQARNFNQAFGIGRNLDGFIISKCDTVGDMVGTLVSMVHATGIPIVFLGVGQHYGDLRGLSVPWAVNLLMK</sequence>
<keyword evidence="3" id="KW-0547">Nucleotide-binding</keyword>
<dbReference type="SUPFAM" id="SSF52540">
    <property type="entry name" value="P-loop containing nucleoside triphosphate hydrolases"/>
    <property type="match status" value="1"/>
</dbReference>
<feature type="compositionally biased region" description="Low complexity" evidence="8">
    <location>
        <begin position="222"/>
        <end position="231"/>
    </location>
</feature>
<comment type="similarity">
    <text evidence="2">Belongs to the GTP-binding SRP family.</text>
</comment>
<dbReference type="Proteomes" id="UP001610563">
    <property type="component" value="Unassembled WGS sequence"/>
</dbReference>
<evidence type="ECO:0000256" key="8">
    <source>
        <dbReference type="SAM" id="MobiDB-lite"/>
    </source>
</evidence>
<dbReference type="Pfam" id="PF00448">
    <property type="entry name" value="SRP54"/>
    <property type="match status" value="1"/>
</dbReference>
<dbReference type="PROSITE" id="PS00300">
    <property type="entry name" value="SRP54"/>
    <property type="match status" value="1"/>
</dbReference>
<evidence type="ECO:0000256" key="4">
    <source>
        <dbReference type="ARBA" id="ARBA00022824"/>
    </source>
</evidence>
<evidence type="ECO:0000256" key="7">
    <source>
        <dbReference type="ARBA" id="ARBA00023170"/>
    </source>
</evidence>
<dbReference type="EMBL" id="JBFTWV010000109">
    <property type="protein sequence ID" value="KAL2786809.1"/>
    <property type="molecule type" value="Genomic_DNA"/>
</dbReference>
<evidence type="ECO:0000256" key="1">
    <source>
        <dbReference type="ARBA" id="ARBA00004397"/>
    </source>
</evidence>
<evidence type="ECO:0000259" key="9">
    <source>
        <dbReference type="PROSITE" id="PS00300"/>
    </source>
</evidence>
<dbReference type="Pfam" id="PF04086">
    <property type="entry name" value="SRP-alpha_N"/>
    <property type="match status" value="1"/>
</dbReference>
<dbReference type="Gene3D" id="1.20.120.140">
    <property type="entry name" value="Signal recognition particle SRP54, nucleotide-binding domain"/>
    <property type="match status" value="1"/>
</dbReference>
<dbReference type="Gene3D" id="3.30.450.60">
    <property type="match status" value="1"/>
</dbReference>
<keyword evidence="7" id="KW-0675">Receptor</keyword>
<dbReference type="Pfam" id="PF02881">
    <property type="entry name" value="SRP54_N"/>
    <property type="match status" value="1"/>
</dbReference>
<dbReference type="SMART" id="SM00382">
    <property type="entry name" value="AAA"/>
    <property type="match status" value="1"/>
</dbReference>
<gene>
    <name evidence="10" type="ORF">BJX66DRAFT_328299</name>
</gene>
<dbReference type="InterPro" id="IPR003593">
    <property type="entry name" value="AAA+_ATPase"/>
</dbReference>
<dbReference type="PANTHER" id="PTHR43134">
    <property type="entry name" value="SIGNAL RECOGNITION PARTICLE RECEPTOR SUBUNIT ALPHA"/>
    <property type="match status" value="1"/>
</dbReference>
<dbReference type="SMART" id="SM00962">
    <property type="entry name" value="SRP54"/>
    <property type="match status" value="1"/>
</dbReference>
<dbReference type="PANTHER" id="PTHR43134:SF1">
    <property type="entry name" value="SIGNAL RECOGNITION PARTICLE RECEPTOR SUBUNIT ALPHA"/>
    <property type="match status" value="1"/>
</dbReference>
<dbReference type="InterPro" id="IPR036225">
    <property type="entry name" value="SRP/SRP_N"/>
</dbReference>
<proteinExistence type="inferred from homology"/>
<keyword evidence="4" id="KW-0256">Endoplasmic reticulum</keyword>
<dbReference type="SUPFAM" id="SSF64356">
    <property type="entry name" value="SNARE-like"/>
    <property type="match status" value="1"/>
</dbReference>
<feature type="compositionally biased region" description="Polar residues" evidence="8">
    <location>
        <begin position="191"/>
        <end position="204"/>
    </location>
</feature>
<keyword evidence="5" id="KW-0342">GTP-binding</keyword>
<feature type="compositionally biased region" description="Basic residues" evidence="8">
    <location>
        <begin position="237"/>
        <end position="249"/>
    </location>
</feature>
<keyword evidence="11" id="KW-1185">Reference proteome</keyword>
<dbReference type="CDD" id="cd17876">
    <property type="entry name" value="SRalpha_C"/>
    <property type="match status" value="1"/>
</dbReference>
<organism evidence="10 11">
    <name type="scientific">Aspergillus keveii</name>
    <dbReference type="NCBI Taxonomy" id="714993"/>
    <lineage>
        <taxon>Eukaryota</taxon>
        <taxon>Fungi</taxon>
        <taxon>Dikarya</taxon>
        <taxon>Ascomycota</taxon>
        <taxon>Pezizomycotina</taxon>
        <taxon>Eurotiomycetes</taxon>
        <taxon>Eurotiomycetidae</taxon>
        <taxon>Eurotiales</taxon>
        <taxon>Aspergillaceae</taxon>
        <taxon>Aspergillus</taxon>
        <taxon>Aspergillus subgen. Nidulantes</taxon>
    </lineage>
</organism>
<evidence type="ECO:0000313" key="11">
    <source>
        <dbReference type="Proteomes" id="UP001610563"/>
    </source>
</evidence>
<evidence type="ECO:0000256" key="2">
    <source>
        <dbReference type="ARBA" id="ARBA00008531"/>
    </source>
</evidence>
<evidence type="ECO:0000313" key="10">
    <source>
        <dbReference type="EMBL" id="KAL2786809.1"/>
    </source>
</evidence>
<feature type="region of interest" description="Disordered" evidence="8">
    <location>
        <begin position="137"/>
        <end position="264"/>
    </location>
</feature>
<dbReference type="InterPro" id="IPR027417">
    <property type="entry name" value="P-loop_NTPase"/>
</dbReference>